<dbReference type="GO" id="GO:0016887">
    <property type="term" value="F:ATP hydrolysis activity"/>
    <property type="evidence" value="ECO:0007669"/>
    <property type="project" value="InterPro"/>
</dbReference>
<evidence type="ECO:0000256" key="2">
    <source>
        <dbReference type="ARBA" id="ARBA00022741"/>
    </source>
</evidence>
<dbReference type="PANTHER" id="PTHR19375">
    <property type="entry name" value="HEAT SHOCK PROTEIN 70KDA"/>
    <property type="match status" value="1"/>
</dbReference>
<evidence type="ECO:0000256" key="3">
    <source>
        <dbReference type="ARBA" id="ARBA00022840"/>
    </source>
</evidence>
<gene>
    <name evidence="6" type="ORF">C7T94_17895</name>
</gene>
<dbReference type="SUPFAM" id="SSF53067">
    <property type="entry name" value="Actin-like ATPase domain"/>
    <property type="match status" value="2"/>
</dbReference>
<dbReference type="EMBL" id="PYLS01000008">
    <property type="protein sequence ID" value="PST81744.1"/>
    <property type="molecule type" value="Genomic_DNA"/>
</dbReference>
<dbReference type="AlphaFoldDB" id="A0A2T3HH24"/>
<dbReference type="FunFam" id="3.30.420.40:FF:000020">
    <property type="entry name" value="Chaperone protein HscA homolog"/>
    <property type="match status" value="1"/>
</dbReference>
<organism evidence="6 7">
    <name type="scientific">Pedobacter yulinensis</name>
    <dbReference type="NCBI Taxonomy" id="2126353"/>
    <lineage>
        <taxon>Bacteria</taxon>
        <taxon>Pseudomonadati</taxon>
        <taxon>Bacteroidota</taxon>
        <taxon>Sphingobacteriia</taxon>
        <taxon>Sphingobacteriales</taxon>
        <taxon>Sphingobacteriaceae</taxon>
        <taxon>Pedobacter</taxon>
    </lineage>
</organism>
<dbReference type="FunFam" id="3.30.420.40:FF:000046">
    <property type="entry name" value="Chaperone protein HscA"/>
    <property type="match status" value="1"/>
</dbReference>
<dbReference type="SUPFAM" id="SSF100920">
    <property type="entry name" value="Heat shock protein 70kD (HSP70), peptide-binding domain"/>
    <property type="match status" value="1"/>
</dbReference>
<dbReference type="Pfam" id="PF00012">
    <property type="entry name" value="HSP70"/>
    <property type="match status" value="1"/>
</dbReference>
<evidence type="ECO:0000256" key="5">
    <source>
        <dbReference type="RuleBase" id="RU003322"/>
    </source>
</evidence>
<dbReference type="GO" id="GO:0016226">
    <property type="term" value="P:iron-sulfur cluster assembly"/>
    <property type="evidence" value="ECO:0007669"/>
    <property type="project" value="InterPro"/>
</dbReference>
<dbReference type="InterPro" id="IPR013126">
    <property type="entry name" value="Hsp_70_fam"/>
</dbReference>
<evidence type="ECO:0000313" key="7">
    <source>
        <dbReference type="Proteomes" id="UP000240912"/>
    </source>
</evidence>
<name>A0A2T3HH24_9SPHI</name>
<dbReference type="GO" id="GO:0005524">
    <property type="term" value="F:ATP binding"/>
    <property type="evidence" value="ECO:0007669"/>
    <property type="project" value="UniProtKB-KW"/>
</dbReference>
<dbReference type="InterPro" id="IPR018181">
    <property type="entry name" value="Heat_shock_70_CS"/>
</dbReference>
<comment type="caution">
    <text evidence="6">The sequence shown here is derived from an EMBL/GenBank/DDBJ whole genome shotgun (WGS) entry which is preliminary data.</text>
</comment>
<dbReference type="PROSITE" id="PS00329">
    <property type="entry name" value="HSP70_2"/>
    <property type="match status" value="1"/>
</dbReference>
<evidence type="ECO:0000256" key="1">
    <source>
        <dbReference type="ARBA" id="ARBA00007381"/>
    </source>
</evidence>
<dbReference type="Gene3D" id="2.60.34.10">
    <property type="entry name" value="Substrate Binding Domain Of DNAk, Chain A, domain 1"/>
    <property type="match status" value="1"/>
</dbReference>
<sequence>MAKISINLATGSLQQEELIVGIDLGTTNSLVAFINPEKQPQAINDTGKGLLVPSVVHFNEHGDAVVGNEAKEYLTTDPANTIFSVKRLLGRSYQDVAGHQDLFSYKIIDDNTDALVKIRAANRFYTPIELSAEILKELKHRAEHALKTPVNRAVITVPAYFNDSQRQATRDAGKLAGLDVLRIVNEPTAASLAYGIGLDPQEQKTIAVYDLGGGTFDVSILSIQNGIFEVLSTNGDTFLGGDDFDRAIVDYWIEKNQIDRASLQANQMLTQSLRLQAETAKKALSRQNLYNEKLGDIWCTLDKQTFEELIAPKVERTLDSCRKALVDAGLSPDQINDVILVGGSTRTPYVKNKVAELFGKTPQDHINPDEVVALGAAIQADVLAGNRSDILLLDVTPLSLGIETMGGLMDVIISRNSKIPTRAGRQYTTSVDGQVNMKISVYQGERDLVKENRKLAEFELKGIPAMPAGLPKVDVNFILNADGILTVQAIELRSGTKQEIEVKPSYGLTDDAVEQMLIDSVTHAKQDVEQRMVIEARGEGEQLAYTAERFLEKNGLYLQPEEIAQTQSLIAKLRESLQSADKDVILKDTDALNEYTRPFAERIMDIAISSAMKGKKIDE</sequence>
<proteinExistence type="inferred from homology"/>
<dbReference type="Gene3D" id="3.90.640.10">
    <property type="entry name" value="Actin, Chain A, domain 4"/>
    <property type="match status" value="1"/>
</dbReference>
<evidence type="ECO:0000313" key="6">
    <source>
        <dbReference type="EMBL" id="PST81744.1"/>
    </source>
</evidence>
<dbReference type="InterPro" id="IPR010236">
    <property type="entry name" value="ISC_FeS_clus_asmbl_HscA"/>
</dbReference>
<dbReference type="Gene3D" id="1.20.1270.10">
    <property type="match status" value="1"/>
</dbReference>
<dbReference type="InterPro" id="IPR029047">
    <property type="entry name" value="HSP70_peptide-bd_sf"/>
</dbReference>
<dbReference type="OrthoDB" id="9766019at2"/>
<dbReference type="InterPro" id="IPR043129">
    <property type="entry name" value="ATPase_NBD"/>
</dbReference>
<keyword evidence="3 5" id="KW-0067">ATP-binding</keyword>
<reference evidence="6 7" key="1">
    <citation type="submission" date="2018-03" db="EMBL/GenBank/DDBJ databases">
        <authorList>
            <person name="Keele B.F."/>
        </authorList>
    </citation>
    <scope>NUCLEOTIDE SEQUENCE [LARGE SCALE GENOMIC DNA]</scope>
    <source>
        <strain evidence="6 7">YL28-9</strain>
    </source>
</reference>
<dbReference type="PROSITE" id="PS00297">
    <property type="entry name" value="HSP70_1"/>
    <property type="match status" value="1"/>
</dbReference>
<dbReference type="SUPFAM" id="SSF100934">
    <property type="entry name" value="Heat shock protein 70kD (HSP70), C-terminal subdomain"/>
    <property type="match status" value="1"/>
</dbReference>
<evidence type="ECO:0000256" key="4">
    <source>
        <dbReference type="ARBA" id="ARBA00023186"/>
    </source>
</evidence>
<keyword evidence="4" id="KW-0143">Chaperone</keyword>
<dbReference type="InterPro" id="IPR029048">
    <property type="entry name" value="HSP70_C_sf"/>
</dbReference>
<accession>A0A2T3HH24</accession>
<protein>
    <submittedName>
        <fullName evidence="6">Heat-shock protein Hsp70</fullName>
    </submittedName>
</protein>
<keyword evidence="7" id="KW-1185">Reference proteome</keyword>
<keyword evidence="2 5" id="KW-0547">Nucleotide-binding</keyword>
<dbReference type="RefSeq" id="WP_107217239.1">
    <property type="nucleotide sequence ID" value="NZ_KZ686272.1"/>
</dbReference>
<dbReference type="Gene3D" id="3.30.420.40">
    <property type="match status" value="2"/>
</dbReference>
<dbReference type="NCBIfam" id="NF001413">
    <property type="entry name" value="PRK00290.1"/>
    <property type="match status" value="1"/>
</dbReference>
<dbReference type="NCBIfam" id="TIGR01991">
    <property type="entry name" value="HscA"/>
    <property type="match status" value="1"/>
</dbReference>
<dbReference type="NCBIfam" id="NF003520">
    <property type="entry name" value="PRK05183.1"/>
    <property type="match status" value="1"/>
</dbReference>
<dbReference type="GO" id="GO:0140662">
    <property type="term" value="F:ATP-dependent protein folding chaperone"/>
    <property type="evidence" value="ECO:0007669"/>
    <property type="project" value="InterPro"/>
</dbReference>
<dbReference type="GO" id="GO:0051082">
    <property type="term" value="F:unfolded protein binding"/>
    <property type="evidence" value="ECO:0007669"/>
    <property type="project" value="InterPro"/>
</dbReference>
<comment type="similarity">
    <text evidence="1 5">Belongs to the heat shock protein 70 family.</text>
</comment>
<dbReference type="Proteomes" id="UP000240912">
    <property type="component" value="Unassembled WGS sequence"/>
</dbReference>
<dbReference type="PRINTS" id="PR00301">
    <property type="entry name" value="HEATSHOCK70"/>
</dbReference>